<feature type="domain" description="Phage-Barnase-EndoU-ColicinE5/D-RelE like nuclease 2" evidence="2">
    <location>
        <begin position="715"/>
        <end position="824"/>
    </location>
</feature>
<dbReference type="InterPro" id="IPR006528">
    <property type="entry name" value="Phage_head_morphogenesis_dom"/>
</dbReference>
<protein>
    <submittedName>
        <fullName evidence="3">Phage putative head morphogenesis protein, SPP1 gp7 family</fullName>
    </submittedName>
</protein>
<dbReference type="Pfam" id="PF18810">
    <property type="entry name" value="PBECR2"/>
    <property type="match status" value="1"/>
</dbReference>
<dbReference type="Pfam" id="PF04233">
    <property type="entry name" value="Phage_Mu_F"/>
    <property type="match status" value="1"/>
</dbReference>
<dbReference type="InterPro" id="IPR009279">
    <property type="entry name" value="Portal_Mu"/>
</dbReference>
<feature type="domain" description="Phage head morphogenesis" evidence="1">
    <location>
        <begin position="535"/>
        <end position="615"/>
    </location>
</feature>
<dbReference type="Pfam" id="PF06074">
    <property type="entry name" value="Portal_Mu"/>
    <property type="match status" value="1"/>
</dbReference>
<dbReference type="Proteomes" id="UP000762676">
    <property type="component" value="Unassembled WGS sequence"/>
</dbReference>
<comment type="caution">
    <text evidence="3">The sequence shown here is derived from an EMBL/GenBank/DDBJ whole genome shotgun (WGS) entry which is preliminary data.</text>
</comment>
<gene>
    <name evidence="3" type="ORF">ElyMa_002564200</name>
</gene>
<proteinExistence type="predicted"/>
<evidence type="ECO:0000259" key="2">
    <source>
        <dbReference type="Pfam" id="PF18810"/>
    </source>
</evidence>
<organism evidence="3 4">
    <name type="scientific">Elysia marginata</name>
    <dbReference type="NCBI Taxonomy" id="1093978"/>
    <lineage>
        <taxon>Eukaryota</taxon>
        <taxon>Metazoa</taxon>
        <taxon>Spiralia</taxon>
        <taxon>Lophotrochozoa</taxon>
        <taxon>Mollusca</taxon>
        <taxon>Gastropoda</taxon>
        <taxon>Heterobranchia</taxon>
        <taxon>Euthyneura</taxon>
        <taxon>Panpulmonata</taxon>
        <taxon>Sacoglossa</taxon>
        <taxon>Placobranchoidea</taxon>
        <taxon>Plakobranchidae</taxon>
        <taxon>Elysia</taxon>
    </lineage>
</organism>
<dbReference type="AlphaFoldDB" id="A0AAV4GXZ4"/>
<evidence type="ECO:0000313" key="3">
    <source>
        <dbReference type="EMBL" id="GFR90287.1"/>
    </source>
</evidence>
<keyword evidence="4" id="KW-1185">Reference proteome</keyword>
<dbReference type="EMBL" id="BMAT01005280">
    <property type="protein sequence ID" value="GFR90287.1"/>
    <property type="molecule type" value="Genomic_DNA"/>
</dbReference>
<dbReference type="InterPro" id="IPR041110">
    <property type="entry name" value="PBECR2"/>
</dbReference>
<reference evidence="3 4" key="1">
    <citation type="journal article" date="2021" name="Elife">
        <title>Chloroplast acquisition without the gene transfer in kleptoplastic sea slugs, Plakobranchus ocellatus.</title>
        <authorList>
            <person name="Maeda T."/>
            <person name="Takahashi S."/>
            <person name="Yoshida T."/>
            <person name="Shimamura S."/>
            <person name="Takaki Y."/>
            <person name="Nagai Y."/>
            <person name="Toyoda A."/>
            <person name="Suzuki Y."/>
            <person name="Arimoto A."/>
            <person name="Ishii H."/>
            <person name="Satoh N."/>
            <person name="Nishiyama T."/>
            <person name="Hasebe M."/>
            <person name="Maruyama T."/>
            <person name="Minagawa J."/>
            <person name="Obokata J."/>
            <person name="Shigenobu S."/>
        </authorList>
    </citation>
    <scope>NUCLEOTIDE SEQUENCE [LARGE SCALE GENOMIC DNA]</scope>
</reference>
<sequence length="828" mass="95679">MSILDRFLFVASEKNLVKALAKKGFYKNTPLNLEAKTAQWKELDVADFKRAFNAANASVNPRYGRLYDILDKVQRDSHTKALMENRVLNILSAKFTMLDQKGNEQAEATEILKKPWFEKFLRLTVESIFYPASLIELTEWTQGNIEKITLISRKHTKHAHNIIVKREHDTTGWDYTKAPLSHNIIPLINDDFGILCDIAPLVILKIFVINYWASYVQNNGIPARYAVMKTNDKTRQKELFEMMQYMISKGVGVIQGEEEIKMLANPSADASSIFDQFIIRIHSDISKRMLGNDAMTDNKDSKGTYGSLQVLADVAEDRYTADKMFVKNIVNHHLIPRLTAHFGYPATLNNFRFEWDNFQDLKPKEVIDAISKISTNFDIDEDYILKKTGIPVKRRETPMFDTSQATAKKKSSNPLAIGFPKYERCSHTEVVAKGIRVSIEKTIQQFYDEPSDISPDNYHQHVERFHKAIEKGFGDIEVEYDKPDHATKAMMEMNLYRFSVAKSLAMASRMNEHLKKSKSFADFKRIVEADRDIRNANTNYLETEYNYAINASASAARYHEFVAQKDVLPFWQYKTMNDGAVRDSHRRLHNKIFNADDSVFNRIYPPNGWGCRCEVVPVKNAPGGVTKGKDGLTLLGDELDKMKKSHMDINRAKANFIFSEAQFYTKDLEGFDRATARMGVKDFYGSEDYNWKNIKNKFKTFKTDIQDTEAAQNWFDKRKNDKGVVLFKDYNKRPVQLSKETLELKMSKQGENRYKLVDNLENILQNPSEVWLESASIEKYDITYFGFFKNKAVKIPVRVFKNGIQVKSFYEEKKVDEFRKGILIKKTD</sequence>
<accession>A0AAV4GXZ4</accession>
<evidence type="ECO:0000313" key="4">
    <source>
        <dbReference type="Proteomes" id="UP000762676"/>
    </source>
</evidence>
<dbReference type="NCBIfam" id="TIGR01641">
    <property type="entry name" value="phageSPP1_gp7"/>
    <property type="match status" value="1"/>
</dbReference>
<name>A0AAV4GXZ4_9GAST</name>
<evidence type="ECO:0000259" key="1">
    <source>
        <dbReference type="Pfam" id="PF04233"/>
    </source>
</evidence>